<keyword evidence="4" id="KW-0964">Secreted</keyword>
<evidence type="ECO:0000256" key="3">
    <source>
        <dbReference type="ARBA" id="ARBA00006006"/>
    </source>
</evidence>
<evidence type="ECO:0000256" key="4">
    <source>
        <dbReference type="ARBA" id="ARBA00022525"/>
    </source>
</evidence>
<dbReference type="InterPro" id="IPR050371">
    <property type="entry name" value="Fungal_virulence_M36"/>
</dbReference>
<comment type="cofactor">
    <cofactor evidence="1">
        <name>Zn(2+)</name>
        <dbReference type="ChEBI" id="CHEBI:29105"/>
    </cofactor>
</comment>
<feature type="domain" description="HYR" evidence="14">
    <location>
        <begin position="1114"/>
        <end position="1196"/>
    </location>
</feature>
<protein>
    <recommendedName>
        <fullName evidence="18">Subtilisin</fullName>
    </recommendedName>
</protein>
<dbReference type="EMBL" id="LRXL01000012">
    <property type="protein sequence ID" value="OAB81547.1"/>
    <property type="molecule type" value="Genomic_DNA"/>
</dbReference>
<dbReference type="InterPro" id="IPR008979">
    <property type="entry name" value="Galactose-bd-like_sf"/>
</dbReference>
<dbReference type="PROSITE" id="PS51829">
    <property type="entry name" value="P_HOMO_B"/>
    <property type="match status" value="1"/>
</dbReference>
<sequence>MKKNNFFLLLFCIMTLQLSAQKLSKDNQKGMEQSSVSLENLVKQQSPDYVIYKEHVSRTSGIRHVYLRQAINGLEIYGTESSVHFKQDGTHFLTHNKFLSDAQATVQNAAVSINAQQAIQSVANQMGYQVTTLQQLRSEGGENQKTVFNKAGISEREIPVKLMYYYREGVGTTKVWELSINETDSSDWWNFRVDAGSGQIIDKDNWTVSCNIMGSHEDHAHETSPTEFVGPLEEAVTEKNVPAPHIAGQEAALVGSYNVFPYPIESPNFGSRAIVANPDDAVASPFGWHDTNGAPGPEFTDTRGNNVNTYEAGNNFGFRPDGGAGLSFDFPLNLVYSNGDQSESAILTNLFYQNNFIHDVLYHYGFDEAAGNFQENNYGNGGAGSDSVNAEGQKGLVCNAFFSTPPDGQNPTMEMYVCGNRDGDLDNGVIFHEFGHGVSNRLSSLGGQEQMGEGWSDYFGLILSIEPGDAGTDSRGIGTWLFGEGPNGGGIRTFPYSTDFGVNPHTYDDIKTESVPHGVGSVWNAVLWDMTWLLIDKYGFDQDIYQGTGGNNIALALVMEGLKLQAAQPGFVDGRDGILAADMALYGGANQCEIWEAFAGRGVGFSADQGSSGSRSDGTEAFDLPPTFSSLILDYEVCLADGVQTGLSGGSPEGGVYSGDGVTDDGNGMTFTFDPTVNGAGTTTVSYAVNDFCTGDPITLTEDLLVTDNPPVIVCRGSGTIDMTGMEEDNPGTIINDNVSISTTIDIAEDVVISDLNVGLNITHTWMADVTLVLESPAGTQVTIYDDADGCSANDMVTLLDDESPNALDCDPNGSGSGGEAFPLDSYIPSNLLDAFDGENTSGTWTLTITDDAGGDQGTLNSWSLNYTHQVVSEPLTVLLDSSGNATIDAEDLLLSVEVDCGGYTVEAGSPLAETVSFTSADVGTNNIDVVVTTDTGMTATCTAVAIVMETVGLNILCPADATVECGESTDPDATGMATATSDCDNDPDITFSDTSVAGCGNTEVITRTWTVVDDCENPVASCTQTITVVDTTDPTTVCPDDVIVDATAGTCSAVVTYDAVTGTDTCGTVTVTQTSGLASGSEFPVGTTTNEFTIEDECGNITTCSFTVLVEDGEDPVVTCPDDLTVTVEGADMYTFPDYFASGDATATDNCTGVTTTQDPAPGAQVGEGTTVVTLTATDASGNEVSCNFNVEVIIVLGVDDNALSNSKITLYPNPATKELYLSNPNQVDLENVSLYDLTGRLIKSVNLNDMGTEIRMDISELATATYMVVIKSQNDLITKQLIKQ</sequence>
<dbReference type="Pfam" id="PF18962">
    <property type="entry name" value="Por_Secre_tail"/>
    <property type="match status" value="1"/>
</dbReference>
<dbReference type="InterPro" id="IPR027268">
    <property type="entry name" value="Peptidase_M4/M1_CTD_sf"/>
</dbReference>
<dbReference type="InterPro" id="IPR011096">
    <property type="entry name" value="FTP_domain"/>
</dbReference>
<evidence type="ECO:0000256" key="7">
    <source>
        <dbReference type="ARBA" id="ARBA00022729"/>
    </source>
</evidence>
<dbReference type="InterPro" id="IPR002884">
    <property type="entry name" value="P_dom"/>
</dbReference>
<dbReference type="SUPFAM" id="SSF55486">
    <property type="entry name" value="Metalloproteases ('zincins'), catalytic domain"/>
    <property type="match status" value="1"/>
</dbReference>
<comment type="subcellular location">
    <subcellularLocation>
        <location evidence="2">Secreted</location>
    </subcellularLocation>
</comment>
<proteinExistence type="inferred from homology"/>
<keyword evidence="7 13" id="KW-0732">Signal</keyword>
<dbReference type="NCBIfam" id="TIGR04183">
    <property type="entry name" value="Por_Secre_tail"/>
    <property type="match status" value="1"/>
</dbReference>
<dbReference type="GO" id="GO:0008270">
    <property type="term" value="F:zinc ion binding"/>
    <property type="evidence" value="ECO:0007669"/>
    <property type="project" value="InterPro"/>
</dbReference>
<feature type="signal peptide" evidence="13">
    <location>
        <begin position="1"/>
        <end position="20"/>
    </location>
</feature>
<keyword evidence="5" id="KW-0645">Protease</keyword>
<dbReference type="Gene3D" id="3.10.170.10">
    <property type="match status" value="1"/>
</dbReference>
<evidence type="ECO:0000256" key="8">
    <source>
        <dbReference type="ARBA" id="ARBA00022737"/>
    </source>
</evidence>
<dbReference type="Pfam" id="PF02494">
    <property type="entry name" value="HYR"/>
    <property type="match status" value="2"/>
</dbReference>
<dbReference type="PROSITE" id="PS50825">
    <property type="entry name" value="HYR"/>
    <property type="match status" value="2"/>
</dbReference>
<keyword evidence="10" id="KW-0862">Zinc</keyword>
<keyword evidence="12" id="KW-0865">Zymogen</keyword>
<feature type="chain" id="PRO_5007889264" description="Subtilisin" evidence="13">
    <location>
        <begin position="21"/>
        <end position="1286"/>
    </location>
</feature>
<evidence type="ECO:0000313" key="16">
    <source>
        <dbReference type="EMBL" id="OAB81547.1"/>
    </source>
</evidence>
<dbReference type="PRINTS" id="PR00999">
    <property type="entry name" value="FUNGALYSIN"/>
</dbReference>
<evidence type="ECO:0008006" key="18">
    <source>
        <dbReference type="Google" id="ProtNLM"/>
    </source>
</evidence>
<evidence type="ECO:0000256" key="6">
    <source>
        <dbReference type="ARBA" id="ARBA00022723"/>
    </source>
</evidence>
<dbReference type="Gene3D" id="2.60.120.260">
    <property type="entry name" value="Galactose-binding domain-like"/>
    <property type="match status" value="1"/>
</dbReference>
<dbReference type="GO" id="GO:0004222">
    <property type="term" value="F:metalloendopeptidase activity"/>
    <property type="evidence" value="ECO:0007669"/>
    <property type="project" value="InterPro"/>
</dbReference>
<dbReference type="SUPFAM" id="SSF49785">
    <property type="entry name" value="Galactose-binding domain-like"/>
    <property type="match status" value="1"/>
</dbReference>
<keyword evidence="6" id="KW-0479">Metal-binding</keyword>
<dbReference type="GO" id="GO:0006508">
    <property type="term" value="P:proteolysis"/>
    <property type="evidence" value="ECO:0007669"/>
    <property type="project" value="UniProtKB-KW"/>
</dbReference>
<evidence type="ECO:0000256" key="2">
    <source>
        <dbReference type="ARBA" id="ARBA00004613"/>
    </source>
</evidence>
<dbReference type="InterPro" id="IPR003410">
    <property type="entry name" value="HYR_dom"/>
</dbReference>
<keyword evidence="9" id="KW-0378">Hydrolase</keyword>
<dbReference type="CDD" id="cd09596">
    <property type="entry name" value="M36"/>
    <property type="match status" value="1"/>
</dbReference>
<feature type="domain" description="HYR" evidence="14">
    <location>
        <begin position="1030"/>
        <end position="1113"/>
    </location>
</feature>
<evidence type="ECO:0000259" key="15">
    <source>
        <dbReference type="PROSITE" id="PS51829"/>
    </source>
</evidence>
<accession>A0A167K9Z4</accession>
<dbReference type="Pfam" id="PF07504">
    <property type="entry name" value="FTP"/>
    <property type="match status" value="1"/>
</dbReference>
<keyword evidence="17" id="KW-1185">Reference proteome</keyword>
<dbReference type="PANTHER" id="PTHR33478">
    <property type="entry name" value="EXTRACELLULAR METALLOPROTEINASE MEP"/>
    <property type="match status" value="1"/>
</dbReference>
<dbReference type="Gene3D" id="1.10.390.10">
    <property type="entry name" value="Neutral Protease Domain 2"/>
    <property type="match status" value="1"/>
</dbReference>
<evidence type="ECO:0000256" key="13">
    <source>
        <dbReference type="SAM" id="SignalP"/>
    </source>
</evidence>
<keyword evidence="11" id="KW-0482">Metalloprotease</keyword>
<reference evidence="16 17" key="1">
    <citation type="submission" date="2016-02" db="EMBL/GenBank/DDBJ databases">
        <title>Ulvibacter sp. LPB0005, isolated from Thais luteostoma.</title>
        <authorList>
            <person name="Shin S.-K."/>
            <person name="Yi H."/>
        </authorList>
    </citation>
    <scope>NUCLEOTIDE SEQUENCE [LARGE SCALE GENOMIC DNA]</scope>
    <source>
        <strain evidence="16 17">LPB0005</strain>
    </source>
</reference>
<dbReference type="InterPro" id="IPR026444">
    <property type="entry name" value="Secre_tail"/>
</dbReference>
<dbReference type="PANTHER" id="PTHR33478:SF1">
    <property type="entry name" value="EXTRACELLULAR METALLOPROTEINASE MEP"/>
    <property type="match status" value="1"/>
</dbReference>
<evidence type="ECO:0000256" key="12">
    <source>
        <dbReference type="ARBA" id="ARBA00023145"/>
    </source>
</evidence>
<dbReference type="InterPro" id="IPR001842">
    <property type="entry name" value="Peptidase_M36"/>
</dbReference>
<name>A0A167K9Z4_9FLAO</name>
<evidence type="ECO:0000256" key="9">
    <source>
        <dbReference type="ARBA" id="ARBA00022801"/>
    </source>
</evidence>
<evidence type="ECO:0000256" key="11">
    <source>
        <dbReference type="ARBA" id="ARBA00023049"/>
    </source>
</evidence>
<dbReference type="Pfam" id="PF01483">
    <property type="entry name" value="P_proprotein"/>
    <property type="match status" value="1"/>
</dbReference>
<evidence type="ECO:0000256" key="10">
    <source>
        <dbReference type="ARBA" id="ARBA00022833"/>
    </source>
</evidence>
<gene>
    <name evidence="16" type="ORF">ULVI_01635</name>
</gene>
<dbReference type="GO" id="GO:0004252">
    <property type="term" value="F:serine-type endopeptidase activity"/>
    <property type="evidence" value="ECO:0007669"/>
    <property type="project" value="InterPro"/>
</dbReference>
<dbReference type="Proteomes" id="UP000077013">
    <property type="component" value="Unassembled WGS sequence"/>
</dbReference>
<dbReference type="GO" id="GO:0005615">
    <property type="term" value="C:extracellular space"/>
    <property type="evidence" value="ECO:0007669"/>
    <property type="project" value="InterPro"/>
</dbReference>
<dbReference type="Pfam" id="PF02128">
    <property type="entry name" value="Peptidase_M36"/>
    <property type="match status" value="1"/>
</dbReference>
<keyword evidence="8" id="KW-0677">Repeat</keyword>
<evidence type="ECO:0000256" key="5">
    <source>
        <dbReference type="ARBA" id="ARBA00022670"/>
    </source>
</evidence>
<evidence type="ECO:0000256" key="1">
    <source>
        <dbReference type="ARBA" id="ARBA00001947"/>
    </source>
</evidence>
<organism evidence="16 17">
    <name type="scientific">Cochleicola gelatinilyticus</name>
    <dbReference type="NCBI Taxonomy" id="1763537"/>
    <lineage>
        <taxon>Bacteria</taxon>
        <taxon>Pseudomonadati</taxon>
        <taxon>Bacteroidota</taxon>
        <taxon>Flavobacteriia</taxon>
        <taxon>Flavobacteriales</taxon>
        <taxon>Flavobacteriaceae</taxon>
        <taxon>Cochleicola</taxon>
    </lineage>
</organism>
<dbReference type="STRING" id="1763537.ULVI_01635"/>
<evidence type="ECO:0000313" key="17">
    <source>
        <dbReference type="Proteomes" id="UP000077013"/>
    </source>
</evidence>
<comment type="similarity">
    <text evidence="3">Belongs to the peptidase M36 family.</text>
</comment>
<comment type="caution">
    <text evidence="16">The sequence shown here is derived from an EMBL/GenBank/DDBJ whole genome shotgun (WGS) entry which is preliminary data.</text>
</comment>
<evidence type="ECO:0000259" key="14">
    <source>
        <dbReference type="PROSITE" id="PS50825"/>
    </source>
</evidence>
<feature type="domain" description="P/Homo B" evidence="15">
    <location>
        <begin position="716"/>
        <end position="874"/>
    </location>
</feature>